<dbReference type="Pfam" id="PF13577">
    <property type="entry name" value="SnoaL_4"/>
    <property type="match status" value="1"/>
</dbReference>
<organism evidence="2 3">
    <name type="scientific">Mycobacterium colombiense</name>
    <dbReference type="NCBI Taxonomy" id="339268"/>
    <lineage>
        <taxon>Bacteria</taxon>
        <taxon>Bacillati</taxon>
        <taxon>Actinomycetota</taxon>
        <taxon>Actinomycetes</taxon>
        <taxon>Mycobacteriales</taxon>
        <taxon>Mycobacteriaceae</taxon>
        <taxon>Mycobacterium</taxon>
        <taxon>Mycobacterium avium complex (MAC)</taxon>
    </lineage>
</organism>
<reference evidence="2 3" key="1">
    <citation type="submission" date="2016-06" db="EMBL/GenBank/DDBJ databases">
        <authorList>
            <person name="Sutton G."/>
            <person name="Brinkac L."/>
            <person name="Sanka R."/>
            <person name="Adams M."/>
            <person name="Lau E."/>
            <person name="Garcia-Basteiro A."/>
            <person name="Lopez-Varela E."/>
            <person name="Palencia S."/>
        </authorList>
    </citation>
    <scope>NUCLEOTIDE SEQUENCE [LARGE SCALE GENOMIC DNA]</scope>
    <source>
        <strain evidence="2 3">1164983.0</strain>
    </source>
</reference>
<dbReference type="Gene3D" id="3.10.450.50">
    <property type="match status" value="1"/>
</dbReference>
<dbReference type="AlphaFoldDB" id="A0A853M0M7"/>
<proteinExistence type="predicted"/>
<dbReference type="RefSeq" id="WP_065052230.1">
    <property type="nucleotide sequence ID" value="NZ_LZKW01000092.1"/>
</dbReference>
<dbReference type="EMBL" id="LZLG01000066">
    <property type="protein sequence ID" value="OBJ60763.1"/>
    <property type="molecule type" value="Genomic_DNA"/>
</dbReference>
<dbReference type="Proteomes" id="UP000093894">
    <property type="component" value="Unassembled WGS sequence"/>
</dbReference>
<dbReference type="CDD" id="cd00531">
    <property type="entry name" value="NTF2_like"/>
    <property type="match status" value="1"/>
</dbReference>
<name>A0A853M0M7_9MYCO</name>
<dbReference type="InterPro" id="IPR032710">
    <property type="entry name" value="NTF2-like_dom_sf"/>
</dbReference>
<evidence type="ECO:0000259" key="1">
    <source>
        <dbReference type="Pfam" id="PF13577"/>
    </source>
</evidence>
<evidence type="ECO:0000313" key="2">
    <source>
        <dbReference type="EMBL" id="OBJ60763.1"/>
    </source>
</evidence>
<sequence length="150" mass="17108">MSDECTCGDLRAILALQAQFCQLCDLAKWAEMRELFTEDAVLHVFGKDYVGKDAIMRFISRRHLGKHMLSAPDIEIDGDEARVVVDHTFYRYPDLVLFGAGVYKDILRRTDAGWKFARREIEVHGHHVEMTAAAKQRTKPIADTLEEVPS</sequence>
<comment type="caution">
    <text evidence="2">The sequence shown here is derived from an EMBL/GenBank/DDBJ whole genome shotgun (WGS) entry which is preliminary data.</text>
</comment>
<dbReference type="InterPro" id="IPR037401">
    <property type="entry name" value="SnoaL-like"/>
</dbReference>
<gene>
    <name evidence="2" type="ORF">A5628_06840</name>
</gene>
<protein>
    <recommendedName>
        <fullName evidence="1">SnoaL-like domain-containing protein</fullName>
    </recommendedName>
</protein>
<feature type="domain" description="SnoaL-like" evidence="1">
    <location>
        <begin position="9"/>
        <end position="119"/>
    </location>
</feature>
<dbReference type="SUPFAM" id="SSF54427">
    <property type="entry name" value="NTF2-like"/>
    <property type="match status" value="1"/>
</dbReference>
<accession>A0A853M0M7</accession>
<evidence type="ECO:0000313" key="3">
    <source>
        <dbReference type="Proteomes" id="UP000093894"/>
    </source>
</evidence>